<dbReference type="Gene3D" id="3.10.620.30">
    <property type="match status" value="1"/>
</dbReference>
<dbReference type="RefSeq" id="WP_099325219.1">
    <property type="nucleotide sequence ID" value="NZ_CP049055.1"/>
</dbReference>
<gene>
    <name evidence="2" type="ORF">KsCSTR_01650</name>
    <name evidence="3" type="ORF">KSMBR1_2012</name>
    <name evidence="1" type="ORF">kustc0292</name>
</gene>
<evidence type="ECO:0008006" key="6">
    <source>
        <dbReference type="Google" id="ProtNLM"/>
    </source>
</evidence>
<dbReference type="OrthoDB" id="260341at2"/>
<name>Q1PUX7_KUEST</name>
<dbReference type="EMBL" id="CP049055">
    <property type="protein sequence ID" value="QII09544.1"/>
    <property type="molecule type" value="Genomic_DNA"/>
</dbReference>
<sequence>MKYFIGSMIASLVIATSFCAGVFADISYADLFLEGKGYKPVHDTWQINTFPLNGENKDCILPESLLYREWCANTFVNGEQIYEAYKEIAFALEYHADPPKTDYWQTPIETAQRKQGDCEDSVFLFFSQLEKLEIDGEIVWGWVIDKNNLTAFAHVWYQLFDKYGEAYIVEGFSREWNGIIPAELISKNEERIPTLRLEHAAVNKVAEEDAEDFLRPIEQFQYSWNLYAMNNMAAIKDIFYKLQDMFGRYNGQKAVGW</sequence>
<dbReference type="AlphaFoldDB" id="Q1PUX7"/>
<evidence type="ECO:0000313" key="1">
    <source>
        <dbReference type="EMBL" id="CAJ71037.1"/>
    </source>
</evidence>
<dbReference type="InterPro" id="IPR038765">
    <property type="entry name" value="Papain-like_cys_pep_sf"/>
</dbReference>
<dbReference type="EMBL" id="LT934425">
    <property type="protein sequence ID" value="SOH04510.1"/>
    <property type="molecule type" value="Genomic_DNA"/>
</dbReference>
<dbReference type="Proteomes" id="UP000221734">
    <property type="component" value="Chromosome Kuenenia_stuttgartiensis_MBR1"/>
</dbReference>
<evidence type="ECO:0000313" key="5">
    <source>
        <dbReference type="Proteomes" id="UP000501926"/>
    </source>
</evidence>
<reference evidence="1" key="1">
    <citation type="journal article" date="2006" name="Nature">
        <title>Deciphering the evolution and metabolism of an anammox bacterium from a community genome.</title>
        <authorList>
            <person name="Strous M."/>
            <person name="Pelletier E."/>
            <person name="Mangenot S."/>
            <person name="Rattei T."/>
            <person name="Lehner A."/>
            <person name="Taylor M.W."/>
            <person name="Horn M."/>
            <person name="Daims H."/>
            <person name="Bartol-Mavel D."/>
            <person name="Wincker P."/>
            <person name="Barbe V."/>
            <person name="Fonknechten N."/>
            <person name="Vallenet D."/>
            <person name="Segurens B."/>
            <person name="Schenowitz-Truong C."/>
            <person name="Medigue C."/>
            <person name="Collingro A."/>
            <person name="Snel B."/>
            <person name="Dutilh B.E."/>
            <person name="OpDenCamp H.J.M."/>
            <person name="vanDerDrift C."/>
            <person name="Cirpus I."/>
            <person name="vanDePas-Schoonen K.T."/>
            <person name="Harhangi H.R."/>
            <person name="vanNiftrik L."/>
            <person name="Schmid M."/>
            <person name="Keltjens J."/>
            <person name="vanDeVossenberg J."/>
            <person name="Kartal B."/>
            <person name="Meier H."/>
            <person name="Frishman D."/>
            <person name="Huynen M.A."/>
            <person name="Mewes H."/>
            <person name="Weissenbach J."/>
            <person name="Jetten M.S.M."/>
            <person name="Wagner M."/>
            <person name="LePaslier D."/>
        </authorList>
    </citation>
    <scope>NUCLEOTIDE SEQUENCE</scope>
</reference>
<evidence type="ECO:0000313" key="4">
    <source>
        <dbReference type="Proteomes" id="UP000221734"/>
    </source>
</evidence>
<protein>
    <recommendedName>
        <fullName evidence="6">Transglutaminase-like domain-containing protein</fullName>
    </recommendedName>
</protein>
<dbReference type="Proteomes" id="UP000501926">
    <property type="component" value="Chromosome"/>
</dbReference>
<accession>Q1PUX7</accession>
<reference evidence="2 5" key="5">
    <citation type="submission" date="2020-02" db="EMBL/GenBank/DDBJ databases">
        <title>Newly sequenced genome of strain CSTR1 showed variability in Candidatus Kuenenia stuttgartiensis genomes.</title>
        <authorList>
            <person name="Ding C."/>
            <person name="Adrian L."/>
        </authorList>
    </citation>
    <scope>NUCLEOTIDE SEQUENCE [LARGE SCALE GENOMIC DNA]</scope>
    <source>
        <strain evidence="2 5">CSTR1</strain>
    </source>
</reference>
<dbReference type="EMBL" id="CT573073">
    <property type="protein sequence ID" value="CAJ71037.1"/>
    <property type="molecule type" value="Genomic_DNA"/>
</dbReference>
<keyword evidence="4" id="KW-1185">Reference proteome</keyword>
<dbReference type="SUPFAM" id="SSF54001">
    <property type="entry name" value="Cysteine proteinases"/>
    <property type="match status" value="1"/>
</dbReference>
<reference evidence="3" key="4">
    <citation type="submission" date="2017-10" db="EMBL/GenBank/DDBJ databases">
        <authorList>
            <person name="Banno H."/>
            <person name="Chua N.-H."/>
        </authorList>
    </citation>
    <scope>NUCLEOTIDE SEQUENCE [LARGE SCALE GENOMIC DNA]</scope>
    <source>
        <strain evidence="3">Kuenenia_mbr1_ru-nijmegen</strain>
    </source>
</reference>
<proteinExistence type="predicted"/>
<dbReference type="KEGG" id="kst:KSMBR1_2012"/>
<organism evidence="1">
    <name type="scientific">Kuenenia stuttgartiensis</name>
    <dbReference type="NCBI Taxonomy" id="174633"/>
    <lineage>
        <taxon>Bacteria</taxon>
        <taxon>Pseudomonadati</taxon>
        <taxon>Planctomycetota</taxon>
        <taxon>Candidatus Brocadiia</taxon>
        <taxon>Candidatus Brocadiales</taxon>
        <taxon>Candidatus Brocadiaceae</taxon>
        <taxon>Candidatus Kuenenia</taxon>
    </lineage>
</organism>
<reference evidence="1" key="2">
    <citation type="submission" date="2006-01" db="EMBL/GenBank/DDBJ databases">
        <authorList>
            <person name="Genoscope"/>
        </authorList>
    </citation>
    <scope>NUCLEOTIDE SEQUENCE</scope>
</reference>
<evidence type="ECO:0000313" key="2">
    <source>
        <dbReference type="EMBL" id="QII09544.1"/>
    </source>
</evidence>
<evidence type="ECO:0000313" key="3">
    <source>
        <dbReference type="EMBL" id="SOH04510.1"/>
    </source>
</evidence>
<reference evidence="4" key="3">
    <citation type="submission" date="2017-10" db="EMBL/GenBank/DDBJ databases">
        <authorList>
            <person name="Frank J."/>
        </authorList>
    </citation>
    <scope>NUCLEOTIDE SEQUENCE [LARGE SCALE GENOMIC DNA]</scope>
</reference>